<dbReference type="Proteomes" id="UP000809621">
    <property type="component" value="Unassembled WGS sequence"/>
</dbReference>
<protein>
    <submittedName>
        <fullName evidence="1">Uncharacterized protein</fullName>
    </submittedName>
</protein>
<dbReference type="RefSeq" id="WP_205158528.1">
    <property type="nucleotide sequence ID" value="NZ_JAFEUM010000004.1"/>
</dbReference>
<dbReference type="EMBL" id="JAFEUM010000004">
    <property type="protein sequence ID" value="MBM7036971.1"/>
    <property type="molecule type" value="Genomic_DNA"/>
</dbReference>
<keyword evidence="2" id="KW-1185">Reference proteome</keyword>
<reference evidence="1 2" key="1">
    <citation type="submission" date="2021-02" db="EMBL/GenBank/DDBJ databases">
        <authorList>
            <person name="Park J.-S."/>
        </authorList>
    </citation>
    <scope>NUCLEOTIDE SEQUENCE [LARGE SCALE GENOMIC DNA]</scope>
    <source>
        <strain evidence="1 2">188UL20-2</strain>
    </source>
</reference>
<evidence type="ECO:0000313" key="2">
    <source>
        <dbReference type="Proteomes" id="UP000809621"/>
    </source>
</evidence>
<sequence>MLHQTSPQHQFLATSSELQNFQYLCSSRRKKSLQHHWISVVKGGVLLRLGKTDYYFGANTSLWIPANCLVALTYLPNTKLVQWSFSQRISADFPKNAGLVNNSVIAQGIIDKRVKSTELNDAYLNVMQLEALQLSPTVNGFGEAAQSIATLKSVDSTKVEKLQQFTAIRDAQKNILSGKSVQKEWDAIRLNLGDDPVKTWESIVGQPIEV</sequence>
<organism evidence="1 2">
    <name type="scientific">Vibrio ulleungensis</name>
    <dbReference type="NCBI Taxonomy" id="2807619"/>
    <lineage>
        <taxon>Bacteria</taxon>
        <taxon>Pseudomonadati</taxon>
        <taxon>Pseudomonadota</taxon>
        <taxon>Gammaproteobacteria</taxon>
        <taxon>Vibrionales</taxon>
        <taxon>Vibrionaceae</taxon>
        <taxon>Vibrio</taxon>
    </lineage>
</organism>
<proteinExistence type="predicted"/>
<gene>
    <name evidence="1" type="ORF">JQC93_11215</name>
</gene>
<evidence type="ECO:0000313" key="1">
    <source>
        <dbReference type="EMBL" id="MBM7036971.1"/>
    </source>
</evidence>
<comment type="caution">
    <text evidence="1">The sequence shown here is derived from an EMBL/GenBank/DDBJ whole genome shotgun (WGS) entry which is preliminary data.</text>
</comment>
<name>A0ABS2HIP8_9VIBR</name>
<accession>A0ABS2HIP8</accession>